<proteinExistence type="predicted"/>
<dbReference type="EMBL" id="JAADJZ010000004">
    <property type="protein sequence ID" value="KAF2875727.1"/>
    <property type="molecule type" value="Genomic_DNA"/>
</dbReference>
<feature type="compositionally biased region" description="Basic and acidic residues" evidence="1">
    <location>
        <begin position="1"/>
        <end position="15"/>
    </location>
</feature>
<keyword evidence="3" id="KW-1185">Reference proteome</keyword>
<evidence type="ECO:0000313" key="3">
    <source>
        <dbReference type="Proteomes" id="UP000481861"/>
    </source>
</evidence>
<gene>
    <name evidence="2" type="ORF">BDV95DRAFT_603134</name>
</gene>
<dbReference type="AlphaFoldDB" id="A0A7C8ILH5"/>
<reference evidence="2 3" key="1">
    <citation type="submission" date="2020-01" db="EMBL/GenBank/DDBJ databases">
        <authorList>
            <consortium name="DOE Joint Genome Institute"/>
            <person name="Haridas S."/>
            <person name="Albert R."/>
            <person name="Binder M."/>
            <person name="Bloem J."/>
            <person name="Labutti K."/>
            <person name="Salamov A."/>
            <person name="Andreopoulos B."/>
            <person name="Baker S.E."/>
            <person name="Barry K."/>
            <person name="Bills G."/>
            <person name="Bluhm B.H."/>
            <person name="Cannon C."/>
            <person name="Castanera R."/>
            <person name="Culley D.E."/>
            <person name="Daum C."/>
            <person name="Ezra D."/>
            <person name="Gonzalez J.B."/>
            <person name="Henrissat B."/>
            <person name="Kuo A."/>
            <person name="Liang C."/>
            <person name="Lipzen A."/>
            <person name="Lutzoni F."/>
            <person name="Magnuson J."/>
            <person name="Mondo S."/>
            <person name="Nolan M."/>
            <person name="Ohm R."/>
            <person name="Pangilinan J."/>
            <person name="Park H.-J.H."/>
            <person name="Ramirez L."/>
            <person name="Alfaro M."/>
            <person name="Sun H."/>
            <person name="Tritt A."/>
            <person name="Yoshinaga Y."/>
            <person name="Zwiers L.-H.L."/>
            <person name="Turgeon B.G."/>
            <person name="Goodwin S.B."/>
            <person name="Spatafora J.W."/>
            <person name="Crous P.W."/>
            <person name="Grigoriev I.V."/>
        </authorList>
    </citation>
    <scope>NUCLEOTIDE SEQUENCE [LARGE SCALE GENOMIC DNA]</scope>
    <source>
        <strain evidence="2 3">CBS 611.86</strain>
    </source>
</reference>
<feature type="region of interest" description="Disordered" evidence="1">
    <location>
        <begin position="1"/>
        <end position="41"/>
    </location>
</feature>
<accession>A0A7C8ILH5</accession>
<organism evidence="2 3">
    <name type="scientific">Massariosphaeria phaeospora</name>
    <dbReference type="NCBI Taxonomy" id="100035"/>
    <lineage>
        <taxon>Eukaryota</taxon>
        <taxon>Fungi</taxon>
        <taxon>Dikarya</taxon>
        <taxon>Ascomycota</taxon>
        <taxon>Pezizomycotina</taxon>
        <taxon>Dothideomycetes</taxon>
        <taxon>Pleosporomycetidae</taxon>
        <taxon>Pleosporales</taxon>
        <taxon>Pleosporales incertae sedis</taxon>
        <taxon>Massariosphaeria</taxon>
    </lineage>
</organism>
<evidence type="ECO:0000256" key="1">
    <source>
        <dbReference type="SAM" id="MobiDB-lite"/>
    </source>
</evidence>
<evidence type="ECO:0000313" key="2">
    <source>
        <dbReference type="EMBL" id="KAF2875727.1"/>
    </source>
</evidence>
<sequence length="155" mass="17473">MSVADRFHQRLDHPKQKGFLGPKRKPQEALPKPYPKKPNKASIKQDYIPHENFKSMSVSARKELLSGPTITMHSTDRATATQLGHHKDDTVFNFIGTDVSPVAVAHFMRYLKDVCIKKTYYELPPPDDIEFAAEISVAAASLGMDDYAKHVFDFA</sequence>
<comment type="caution">
    <text evidence="2">The sequence shown here is derived from an EMBL/GenBank/DDBJ whole genome shotgun (WGS) entry which is preliminary data.</text>
</comment>
<dbReference type="Proteomes" id="UP000481861">
    <property type="component" value="Unassembled WGS sequence"/>
</dbReference>
<protein>
    <submittedName>
        <fullName evidence="2">Uncharacterized protein</fullName>
    </submittedName>
</protein>
<name>A0A7C8ILH5_9PLEO</name>